<accession>A0A6I2FAM5</accession>
<evidence type="ECO:0008006" key="3">
    <source>
        <dbReference type="Google" id="ProtNLM"/>
    </source>
</evidence>
<evidence type="ECO:0000313" key="1">
    <source>
        <dbReference type="EMBL" id="MRG61669.1"/>
    </source>
</evidence>
<name>A0A6I2FAM5_9MICO</name>
<dbReference type="RefSeq" id="WP_153686055.1">
    <property type="nucleotide sequence ID" value="NZ_WJIF01000016.1"/>
</dbReference>
<dbReference type="AlphaFoldDB" id="A0A6I2FAM5"/>
<dbReference type="EMBL" id="WJIF01000016">
    <property type="protein sequence ID" value="MRG61669.1"/>
    <property type="molecule type" value="Genomic_DNA"/>
</dbReference>
<organism evidence="1 2">
    <name type="scientific">Agromyces agglutinans</name>
    <dbReference type="NCBI Taxonomy" id="2662258"/>
    <lineage>
        <taxon>Bacteria</taxon>
        <taxon>Bacillati</taxon>
        <taxon>Actinomycetota</taxon>
        <taxon>Actinomycetes</taxon>
        <taxon>Micrococcales</taxon>
        <taxon>Microbacteriaceae</taxon>
        <taxon>Agromyces</taxon>
    </lineage>
</organism>
<sequence length="122" mass="13767">MVTESPEAYLRNAPEIGRPWLTEFWSYVDERAPRLSPIMFRQVPMYRFFDSYQKGYVMFTAAKDHFATHAIDFDLIAQAQADIPGAKGGKGNVAVKYSNVDAKPALKVLIDTVLERHGFLGP</sequence>
<reference evidence="1 2" key="1">
    <citation type="submission" date="2019-10" db="EMBL/GenBank/DDBJ databases">
        <authorList>
            <person name="Nie G."/>
            <person name="Ming H."/>
            <person name="Yi B."/>
        </authorList>
    </citation>
    <scope>NUCLEOTIDE SEQUENCE [LARGE SCALE GENOMIC DNA]</scope>
    <source>
        <strain evidence="1 2">CFH 90414</strain>
    </source>
</reference>
<dbReference type="Gene3D" id="3.90.1150.200">
    <property type="match status" value="1"/>
</dbReference>
<dbReference type="SUPFAM" id="SSF159888">
    <property type="entry name" value="YdhG-like"/>
    <property type="match status" value="1"/>
</dbReference>
<evidence type="ECO:0000313" key="2">
    <source>
        <dbReference type="Proteomes" id="UP000431080"/>
    </source>
</evidence>
<gene>
    <name evidence="1" type="ORF">GE115_17560</name>
</gene>
<keyword evidence="2" id="KW-1185">Reference proteome</keyword>
<dbReference type="Proteomes" id="UP000431080">
    <property type="component" value="Unassembled WGS sequence"/>
</dbReference>
<proteinExistence type="predicted"/>
<comment type="caution">
    <text evidence="1">The sequence shown here is derived from an EMBL/GenBank/DDBJ whole genome shotgun (WGS) entry which is preliminary data.</text>
</comment>
<protein>
    <recommendedName>
        <fullName evidence="3">DUF1801 domain-containing protein</fullName>
    </recommendedName>
</protein>